<keyword evidence="2" id="KW-1185">Reference proteome</keyword>
<dbReference type="EMBL" id="JBDFQZ010000011">
    <property type="protein sequence ID" value="KAK9676819.1"/>
    <property type="molecule type" value="Genomic_DNA"/>
</dbReference>
<sequence>MKDNKLIPAEPEVWIPDDTEVRANWRSVGWLAIHEVAFREGCRLPFTHLMAAVIDELKVSPFQLMVGMVAVWELVHSVEAICRRHKLIITIDDLKHYYHLRTSGQGRITFRLKDKVPQLIGNFDAGNDKGWIQKNLFVRNDLISPG</sequence>
<organism evidence="1 2">
    <name type="scientific">Saponaria officinalis</name>
    <name type="common">Common soapwort</name>
    <name type="synonym">Lychnis saponaria</name>
    <dbReference type="NCBI Taxonomy" id="3572"/>
    <lineage>
        <taxon>Eukaryota</taxon>
        <taxon>Viridiplantae</taxon>
        <taxon>Streptophyta</taxon>
        <taxon>Embryophyta</taxon>
        <taxon>Tracheophyta</taxon>
        <taxon>Spermatophyta</taxon>
        <taxon>Magnoliopsida</taxon>
        <taxon>eudicotyledons</taxon>
        <taxon>Gunneridae</taxon>
        <taxon>Pentapetalae</taxon>
        <taxon>Caryophyllales</taxon>
        <taxon>Caryophyllaceae</taxon>
        <taxon>Caryophylleae</taxon>
        <taxon>Saponaria</taxon>
    </lineage>
</organism>
<dbReference type="Proteomes" id="UP001443914">
    <property type="component" value="Unassembled WGS sequence"/>
</dbReference>
<dbReference type="AlphaFoldDB" id="A0AAW1HM27"/>
<name>A0AAW1HM27_SAPOF</name>
<reference evidence="1" key="1">
    <citation type="submission" date="2024-03" db="EMBL/GenBank/DDBJ databases">
        <title>WGS assembly of Saponaria officinalis var. Norfolk2.</title>
        <authorList>
            <person name="Jenkins J."/>
            <person name="Shu S."/>
            <person name="Grimwood J."/>
            <person name="Barry K."/>
            <person name="Goodstein D."/>
            <person name="Schmutz J."/>
            <person name="Leebens-Mack J."/>
            <person name="Osbourn A."/>
        </authorList>
    </citation>
    <scope>NUCLEOTIDE SEQUENCE [LARGE SCALE GENOMIC DNA]</scope>
    <source>
        <strain evidence="1">JIC</strain>
    </source>
</reference>
<evidence type="ECO:0000313" key="2">
    <source>
        <dbReference type="Proteomes" id="UP001443914"/>
    </source>
</evidence>
<comment type="caution">
    <text evidence="1">The sequence shown here is derived from an EMBL/GenBank/DDBJ whole genome shotgun (WGS) entry which is preliminary data.</text>
</comment>
<protein>
    <submittedName>
        <fullName evidence="1">Uncharacterized protein</fullName>
    </submittedName>
</protein>
<proteinExistence type="predicted"/>
<gene>
    <name evidence="1" type="ORF">RND81_11G103300</name>
</gene>
<evidence type="ECO:0000313" key="1">
    <source>
        <dbReference type="EMBL" id="KAK9676819.1"/>
    </source>
</evidence>
<accession>A0AAW1HM27</accession>